<evidence type="ECO:0000259" key="3">
    <source>
        <dbReference type="PROSITE" id="PS51123"/>
    </source>
</evidence>
<dbReference type="PROSITE" id="PS51123">
    <property type="entry name" value="OMPA_2"/>
    <property type="match status" value="1"/>
</dbReference>
<evidence type="ECO:0000256" key="1">
    <source>
        <dbReference type="PROSITE-ProRule" id="PRU00473"/>
    </source>
</evidence>
<comment type="caution">
    <text evidence="4">The sequence shown here is derived from an EMBL/GenBank/DDBJ whole genome shotgun (WGS) entry which is preliminary data.</text>
</comment>
<dbReference type="GO" id="GO:0016020">
    <property type="term" value="C:membrane"/>
    <property type="evidence" value="ECO:0007669"/>
    <property type="project" value="UniProtKB-UniRule"/>
</dbReference>
<sequence>MSIAVLAVGGLAGYLFWDDAKQREHLEEAQAQNQELVHEGARLKEQVGYLSQRLEQDIAKVSNEKQEELTRLAKTHDEMVESLKQEIAAGEITITRLADRLSVKIVDKILFPSGEAAIGDEGGKVLARVAKVIAGVKDKVIRIEGHADNVPIGKHLVDRFATNWELSTARATTIARFLQENTKIDPTAFEAVGLGEYHPVADNRSAKGRSQNRRIEIILYPRVRTLAKELPAKPGKRGAP</sequence>
<reference evidence="4 5" key="1">
    <citation type="journal article" date="2016" name="Nat. Commun.">
        <title>Thousands of microbial genomes shed light on interconnected biogeochemical processes in an aquifer system.</title>
        <authorList>
            <person name="Anantharaman K."/>
            <person name="Brown C.T."/>
            <person name="Hug L.A."/>
            <person name="Sharon I."/>
            <person name="Castelle C.J."/>
            <person name="Probst A.J."/>
            <person name="Thomas B.C."/>
            <person name="Singh A."/>
            <person name="Wilkins M.J."/>
            <person name="Karaoz U."/>
            <person name="Brodie E.L."/>
            <person name="Williams K.H."/>
            <person name="Hubbard S.S."/>
            <person name="Banfield J.F."/>
        </authorList>
    </citation>
    <scope>NUCLEOTIDE SEQUENCE [LARGE SCALE GENOMIC DNA]</scope>
</reference>
<dbReference type="PANTHER" id="PTHR30329:SF21">
    <property type="entry name" value="LIPOPROTEIN YIAD-RELATED"/>
    <property type="match status" value="1"/>
</dbReference>
<dbReference type="InterPro" id="IPR006665">
    <property type="entry name" value="OmpA-like"/>
</dbReference>
<dbReference type="InterPro" id="IPR036737">
    <property type="entry name" value="OmpA-like_sf"/>
</dbReference>
<dbReference type="Proteomes" id="UP000178885">
    <property type="component" value="Unassembled WGS sequence"/>
</dbReference>
<protein>
    <recommendedName>
        <fullName evidence="3">OmpA-like domain-containing protein</fullName>
    </recommendedName>
</protein>
<evidence type="ECO:0000256" key="2">
    <source>
        <dbReference type="SAM" id="Coils"/>
    </source>
</evidence>
<feature type="domain" description="OmpA-like" evidence="3">
    <location>
        <begin position="98"/>
        <end position="223"/>
    </location>
</feature>
<proteinExistence type="predicted"/>
<dbReference type="Gene3D" id="3.30.1330.60">
    <property type="entry name" value="OmpA-like domain"/>
    <property type="match status" value="1"/>
</dbReference>
<organism evidence="4 5">
    <name type="scientific">Candidatus Muproteobacteria bacterium RBG_16_65_34</name>
    <dbReference type="NCBI Taxonomy" id="1817760"/>
    <lineage>
        <taxon>Bacteria</taxon>
        <taxon>Pseudomonadati</taxon>
        <taxon>Pseudomonadota</taxon>
        <taxon>Candidatus Muproteobacteria</taxon>
    </lineage>
</organism>
<dbReference type="CDD" id="cd07185">
    <property type="entry name" value="OmpA_C-like"/>
    <property type="match status" value="1"/>
</dbReference>
<dbReference type="EMBL" id="MFSU01000054">
    <property type="protein sequence ID" value="OGI47497.1"/>
    <property type="molecule type" value="Genomic_DNA"/>
</dbReference>
<dbReference type="STRING" id="1817760.A2151_03405"/>
<evidence type="ECO:0000313" key="5">
    <source>
        <dbReference type="Proteomes" id="UP000178885"/>
    </source>
</evidence>
<dbReference type="InterPro" id="IPR050330">
    <property type="entry name" value="Bact_OuterMem_StrucFunc"/>
</dbReference>
<dbReference type="AlphaFoldDB" id="A0A1F6TQT5"/>
<gene>
    <name evidence="4" type="ORF">A2151_03405</name>
</gene>
<dbReference type="PANTHER" id="PTHR30329">
    <property type="entry name" value="STATOR ELEMENT OF FLAGELLAR MOTOR COMPLEX"/>
    <property type="match status" value="1"/>
</dbReference>
<evidence type="ECO:0000313" key="4">
    <source>
        <dbReference type="EMBL" id="OGI47497.1"/>
    </source>
</evidence>
<accession>A0A1F6TQT5</accession>
<dbReference type="SUPFAM" id="SSF103088">
    <property type="entry name" value="OmpA-like"/>
    <property type="match status" value="1"/>
</dbReference>
<dbReference type="Pfam" id="PF00691">
    <property type="entry name" value="OmpA"/>
    <property type="match status" value="1"/>
</dbReference>
<feature type="coiled-coil region" evidence="2">
    <location>
        <begin position="19"/>
        <end position="86"/>
    </location>
</feature>
<name>A0A1F6TQT5_9PROT</name>
<keyword evidence="1" id="KW-0472">Membrane</keyword>
<keyword evidence="2" id="KW-0175">Coiled coil</keyword>